<dbReference type="EMBL" id="JAMXFA010000012">
    <property type="protein sequence ID" value="MCT7978267.1"/>
    <property type="molecule type" value="Genomic_DNA"/>
</dbReference>
<keyword evidence="5 10" id="KW-0812">Transmembrane</keyword>
<dbReference type="Proteomes" id="UP001525961">
    <property type="component" value="Unassembled WGS sequence"/>
</dbReference>
<dbReference type="NCBIfam" id="NF011331">
    <property type="entry name" value="PRK14747.1"/>
    <property type="match status" value="1"/>
</dbReference>
<dbReference type="InterPro" id="IPR036143">
    <property type="entry name" value="Cytochr_b6-f_cplx_su8_sf"/>
</dbReference>
<keyword evidence="13" id="KW-1185">Reference proteome</keyword>
<evidence type="ECO:0000313" key="12">
    <source>
        <dbReference type="EMBL" id="MCT7978267.1"/>
    </source>
</evidence>
<keyword evidence="4 10" id="KW-0813">Transport</keyword>
<organism evidence="12 13">
    <name type="scientific">Laspinema olomoucense D3b</name>
    <dbReference type="NCBI Taxonomy" id="2953688"/>
    <lineage>
        <taxon>Bacteria</taxon>
        <taxon>Bacillati</taxon>
        <taxon>Cyanobacteriota</taxon>
        <taxon>Cyanophyceae</taxon>
        <taxon>Oscillatoriophycideae</taxon>
        <taxon>Oscillatoriales</taxon>
        <taxon>Laspinemataceae</taxon>
        <taxon>Laspinema</taxon>
        <taxon>Laspinema olomoucense</taxon>
    </lineage>
</organism>
<reference evidence="12 13" key="1">
    <citation type="journal article" date="2022" name="Front. Microbiol.">
        <title>High genomic differentiation and limited gene flow indicate recent cryptic speciation within the genus Laspinema (cyanobacteria).</title>
        <authorList>
            <person name="Stanojkovic A."/>
            <person name="Skoupy S."/>
            <person name="Skaloud P."/>
            <person name="Dvorak P."/>
        </authorList>
    </citation>
    <scope>NUCLEOTIDE SEQUENCE [LARGE SCALE GENOMIC DNA]</scope>
    <source>
        <strain evidence="12 13">D3b</strain>
    </source>
</reference>
<dbReference type="InterPro" id="IPR005497">
    <property type="entry name" value="Cytochrome_b6-f_cplx_su8"/>
</dbReference>
<keyword evidence="7 10" id="KW-1133">Transmembrane helix</keyword>
<dbReference type="HAMAP" id="MF_00395">
    <property type="entry name" value="Cytb6_f_PetN"/>
    <property type="match status" value="1"/>
</dbReference>
<evidence type="ECO:0000256" key="8">
    <source>
        <dbReference type="ARBA" id="ARBA00023136"/>
    </source>
</evidence>
<comment type="subcellular location">
    <subcellularLocation>
        <location evidence="10">Cellular thylakoid membrane</location>
        <topology evidence="10">Single-pass membrane protein</topology>
    </subcellularLocation>
    <subcellularLocation>
        <location evidence="2">Membrane</location>
        <topology evidence="2">Single-pass membrane protein</topology>
    </subcellularLocation>
</comment>
<proteinExistence type="inferred from homology"/>
<gene>
    <name evidence="10 12" type="primary">petN</name>
    <name evidence="12" type="ORF">NG792_11160</name>
</gene>
<evidence type="ECO:0000256" key="7">
    <source>
        <dbReference type="ARBA" id="ARBA00022989"/>
    </source>
</evidence>
<dbReference type="Pfam" id="PF03742">
    <property type="entry name" value="PetN"/>
    <property type="match status" value="1"/>
</dbReference>
<evidence type="ECO:0000256" key="10">
    <source>
        <dbReference type="HAMAP-Rule" id="MF_00395"/>
    </source>
</evidence>
<evidence type="ECO:0000256" key="1">
    <source>
        <dbReference type="ARBA" id="ARBA00003068"/>
    </source>
</evidence>
<evidence type="ECO:0000256" key="3">
    <source>
        <dbReference type="ARBA" id="ARBA00010969"/>
    </source>
</evidence>
<dbReference type="SUPFAM" id="SSF103451">
    <property type="entry name" value="PetN subunit of the cytochrome b6f complex"/>
    <property type="match status" value="1"/>
</dbReference>
<sequence length="29" mass="3237">MDILTVGWAAFLGVFTFSITMVVWGRNGF</sequence>
<evidence type="ECO:0000256" key="2">
    <source>
        <dbReference type="ARBA" id="ARBA00004167"/>
    </source>
</evidence>
<name>A0ABT2N6G2_9CYAN</name>
<evidence type="ECO:0000256" key="4">
    <source>
        <dbReference type="ARBA" id="ARBA00022448"/>
    </source>
</evidence>
<comment type="similarity">
    <text evidence="3 10">Belongs to the PetN family.</text>
</comment>
<keyword evidence="10" id="KW-0793">Thylakoid</keyword>
<evidence type="ECO:0000256" key="9">
    <source>
        <dbReference type="ARBA" id="ARBA00025834"/>
    </source>
</evidence>
<feature type="transmembrane region" description="Helical" evidence="11">
    <location>
        <begin position="6"/>
        <end position="25"/>
    </location>
</feature>
<protein>
    <recommendedName>
        <fullName evidence="10">Cytochrome b6-f complex subunit 8</fullName>
    </recommendedName>
    <alternativeName>
        <fullName evidence="10">Cytochrome b6-f complex subunit PetN</fullName>
    </alternativeName>
    <alternativeName>
        <fullName evidence="10">Cytochrome b6-f complex subunit VIII</fullName>
    </alternativeName>
</protein>
<keyword evidence="8 10" id="KW-0472">Membrane</keyword>
<evidence type="ECO:0000256" key="6">
    <source>
        <dbReference type="ARBA" id="ARBA00022982"/>
    </source>
</evidence>
<accession>A0ABT2N6G2</accession>
<keyword evidence="10" id="KW-0602">Photosynthesis</keyword>
<evidence type="ECO:0000256" key="5">
    <source>
        <dbReference type="ARBA" id="ARBA00022692"/>
    </source>
</evidence>
<evidence type="ECO:0000256" key="11">
    <source>
        <dbReference type="SAM" id="Phobius"/>
    </source>
</evidence>
<keyword evidence="6 10" id="KW-0249">Electron transport</keyword>
<dbReference type="RefSeq" id="WP_261235503.1">
    <property type="nucleotide sequence ID" value="NZ_JAMXFA010000012.1"/>
</dbReference>
<comment type="subunit">
    <text evidence="9 10">The 4 large subunits of the cytochrome b6-f complex are cytochrome b6, subunit IV (17 kDa polypeptide, PetD), cytochrome f and the Rieske protein, while the 4 small subunits are PetG, PetL, PetM and PetN. The complex functions as a dimer.</text>
</comment>
<comment type="function">
    <text evidence="1 10">Component of the cytochrome b6-f complex, which mediates electron transfer between photosystem II (PSII) and photosystem I (PSI), cyclic electron flow around PSI, and state transitions.</text>
</comment>
<evidence type="ECO:0000313" key="13">
    <source>
        <dbReference type="Proteomes" id="UP001525961"/>
    </source>
</evidence>
<comment type="caution">
    <text evidence="12">The sequence shown here is derived from an EMBL/GenBank/DDBJ whole genome shotgun (WGS) entry which is preliminary data.</text>
</comment>